<dbReference type="InterPro" id="IPR036782">
    <property type="entry name" value="NE0471-like_N"/>
</dbReference>
<evidence type="ECO:0000313" key="1">
    <source>
        <dbReference type="EMBL" id="PWL03793.1"/>
    </source>
</evidence>
<keyword evidence="2" id="KW-1185">Reference proteome</keyword>
<sequence>MYEVNGICFAGEKNDSIKVVAAKFIADKILLVKFSTGEMRLFDAAKLTGNAFNPLKNQEVFQAFEVQHGVLTWDHGEIDIAPEYVYEESTPYKPE</sequence>
<accession>A0ABX5LS73</accession>
<dbReference type="SUPFAM" id="SSF143880">
    <property type="entry name" value="NE0471 N-terminal domain-like"/>
    <property type="match status" value="1"/>
</dbReference>
<organism evidence="1 2">
    <name type="scientific">Hallerella porci</name>
    <dbReference type="NCBI Taxonomy" id="1945871"/>
    <lineage>
        <taxon>Bacteria</taxon>
        <taxon>Pseudomonadati</taxon>
        <taxon>Fibrobacterota</taxon>
        <taxon>Fibrobacteria</taxon>
        <taxon>Fibrobacterales</taxon>
        <taxon>Fibrobacteraceae</taxon>
        <taxon>Hallerella</taxon>
    </lineage>
</organism>
<reference evidence="1 2" key="1">
    <citation type="submission" date="2018-05" db="EMBL/GenBank/DDBJ databases">
        <title>Animal gut microbial communities from fecal samples from Wisconsin, USA.</title>
        <authorList>
            <person name="Neumann A."/>
        </authorList>
    </citation>
    <scope>NUCLEOTIDE SEQUENCE [LARGE SCALE GENOMIC DNA]</scope>
    <source>
        <strain evidence="1 2">UWS4</strain>
    </source>
</reference>
<dbReference type="EMBL" id="QGHD01000003">
    <property type="protein sequence ID" value="PWL03793.1"/>
    <property type="molecule type" value="Genomic_DNA"/>
</dbReference>
<dbReference type="Pfam" id="PF10387">
    <property type="entry name" value="DUF2442"/>
    <property type="match status" value="1"/>
</dbReference>
<comment type="caution">
    <text evidence="1">The sequence shown here is derived from an EMBL/GenBank/DDBJ whole genome shotgun (WGS) entry which is preliminary data.</text>
</comment>
<dbReference type="Gene3D" id="3.30.2020.10">
    <property type="entry name" value="NE0471-like N-terminal domain"/>
    <property type="match status" value="1"/>
</dbReference>
<protein>
    <submittedName>
        <fullName evidence="1">Uncharacterized protein DUF2442</fullName>
    </submittedName>
</protein>
<dbReference type="InterPro" id="IPR018841">
    <property type="entry name" value="DUF2442"/>
</dbReference>
<evidence type="ECO:0000313" key="2">
    <source>
        <dbReference type="Proteomes" id="UP000245523"/>
    </source>
</evidence>
<proteinExistence type="predicted"/>
<name>A0ABX5LS73_9BACT</name>
<dbReference type="Proteomes" id="UP000245523">
    <property type="component" value="Unassembled WGS sequence"/>
</dbReference>
<dbReference type="RefSeq" id="WP_106198217.1">
    <property type="nucleotide sequence ID" value="NZ_JAXEIU010000023.1"/>
</dbReference>
<gene>
    <name evidence="1" type="ORF">B0H50_10390</name>
</gene>